<dbReference type="SUPFAM" id="SSF48403">
    <property type="entry name" value="Ankyrin repeat"/>
    <property type="match status" value="1"/>
</dbReference>
<feature type="domain" description="Nephrocystin 3-like N-terminal" evidence="2">
    <location>
        <begin position="425"/>
        <end position="528"/>
    </location>
</feature>
<dbReference type="OMA" id="EQSHLMA"/>
<sequence length="1154" mass="129851">MPSEKQKVYRLSNIPADADRHTVFQLLVQALSDVSYENIQLFSLAFSIDHLDGSRSKLATLTFNKVPNIVKDEPNKSQWKLQLPGLSNSLILDTHFLGFTPLNDVSAEAQICSCIAISGLSSHPFGSWQPHGSDKSFMWIRDSLPRDLPGVRTIIYGYDTALINSTSFQTIQDISLTLIHQLKANGWASPGSKNLVFLAHSLGGVILKEALVSMAGSGEREKYVLSLTKGAIFFGVPSHGMHISHFLAMVGSQPNQDLIRDLSSDSTYLMNLDKRFEGISVIRQMKLFWAYETKTSPLYTVISRSSSEAVLVTPDSATRGLISSNPAATIQIDASHSDIVKFVEHYHKYDIILSKLREICGQRPDHIAPSPIGAFSLNYSRPVADKHGSPASLVDPNAWDYTVKRLHAPQRDHRLEQIEKKFGHTFDWVFDDRSVGLSKWLQDGQGIFWISGKPGSGKSTLTKFIVNDPRTHELRNRWTSKATMITANFFFHHRGSTIQKSLSGLLRSILSQILEHKPRLHLHLRPVLDARFIQLAEENSLGLDPNLIGDLQMAWKNWGLMSQVQQDPWSIGTLKSGLRQILDQKQDELDICLFLDALDEYDGQPDVISRFIQDLAQQSHDSPSRIRICFSSRPWDAFVELFKEVPGFKIHEHTEDDIEKYCIGNIKTSHNSETLSDLVPAITRRARGVFLWVKLVLQDLTRDAANGATGEQLKETLGSFPDDLYTYYTRIVERIAPSSRWATYCALELVSRLREGLSLVSLLEAVSCSRSQDYLNGRDRLSKFRYKASRWSDDDFEGQIRVISGGLLDVVAADDQKSIQFMHQTVEEFAERPQLKQIVLGDDSRETHENGHSILAKYYLLISDPRRAIYHARAAEQTTGRSLSTFISSIPSEYLELPFSPFSPFRLNETAKFSALTFAAYGRLQLYLRDESQSQPSLYSTSTEPLLSSLIMSLTDDRQTPPELEVLSTMTAILSYGYSPQNDRNLFKHLLSVIWMSNLGIESGRIKKSYLCTLISFLLDHGLDLNERVELLRADDIIGVFRPLHLCTPVAAKILLERGADANVLDDLGFSPLDLICLRATHHFVRLSETDRYEMAALLTKHGGGLQKATVDEWSMFVASLAGSGLDVTVLKGLPVERPKRHRLTGFRKRIFGR</sequence>
<dbReference type="Gene3D" id="1.25.40.20">
    <property type="entry name" value="Ankyrin repeat-containing domain"/>
    <property type="match status" value="1"/>
</dbReference>
<dbReference type="InterPro" id="IPR036770">
    <property type="entry name" value="Ankyrin_rpt-contain_sf"/>
</dbReference>
<dbReference type="PANTHER" id="PTHR10039">
    <property type="entry name" value="AMELOGENIN"/>
    <property type="match status" value="1"/>
</dbReference>
<name>G9MS60_HYPVG</name>
<proteinExistence type="predicted"/>
<dbReference type="InterPro" id="IPR027417">
    <property type="entry name" value="P-loop_NTPase"/>
</dbReference>
<keyword evidence="4" id="KW-1185">Reference proteome</keyword>
<dbReference type="PANTHER" id="PTHR10039:SF5">
    <property type="entry name" value="NACHT DOMAIN-CONTAINING PROTEIN"/>
    <property type="match status" value="1"/>
</dbReference>
<evidence type="ECO:0000313" key="3">
    <source>
        <dbReference type="EMBL" id="EHK22131.1"/>
    </source>
</evidence>
<dbReference type="HOGENOM" id="CLU_005462_0_0_1"/>
<reference evidence="3 4" key="1">
    <citation type="journal article" date="2011" name="Genome Biol.">
        <title>Comparative genome sequence analysis underscores mycoparasitism as the ancestral life style of Trichoderma.</title>
        <authorList>
            <person name="Kubicek C.P."/>
            <person name="Herrera-Estrella A."/>
            <person name="Seidl-Seiboth V."/>
            <person name="Martinez D.A."/>
            <person name="Druzhinina I.S."/>
            <person name="Thon M."/>
            <person name="Zeilinger S."/>
            <person name="Casas-Flores S."/>
            <person name="Horwitz B.A."/>
            <person name="Mukherjee P.K."/>
            <person name="Mukherjee M."/>
            <person name="Kredics L."/>
            <person name="Alcaraz L.D."/>
            <person name="Aerts A."/>
            <person name="Antal Z."/>
            <person name="Atanasova L."/>
            <person name="Cervantes-Badillo M.G."/>
            <person name="Challacombe J."/>
            <person name="Chertkov O."/>
            <person name="McCluskey K."/>
            <person name="Coulpier F."/>
            <person name="Deshpande N."/>
            <person name="von Doehren H."/>
            <person name="Ebbole D.J."/>
            <person name="Esquivel-Naranjo E.U."/>
            <person name="Fekete E."/>
            <person name="Flipphi M."/>
            <person name="Glaser F."/>
            <person name="Gomez-Rodriguez E.Y."/>
            <person name="Gruber S."/>
            <person name="Han C."/>
            <person name="Henrissat B."/>
            <person name="Hermosa R."/>
            <person name="Hernandez-Onate M."/>
            <person name="Karaffa L."/>
            <person name="Kosti I."/>
            <person name="Le Crom S."/>
            <person name="Lindquist E."/>
            <person name="Lucas S."/>
            <person name="Luebeck M."/>
            <person name="Luebeck P.S."/>
            <person name="Margeot A."/>
            <person name="Metz B."/>
            <person name="Misra M."/>
            <person name="Nevalainen H."/>
            <person name="Omann M."/>
            <person name="Packer N."/>
            <person name="Perrone G."/>
            <person name="Uresti-Rivera E.E."/>
            <person name="Salamov A."/>
            <person name="Schmoll M."/>
            <person name="Seiboth B."/>
            <person name="Shapiro H."/>
            <person name="Sukno S."/>
            <person name="Tamayo-Ramos J.A."/>
            <person name="Tisch D."/>
            <person name="Wiest A."/>
            <person name="Wilkinson H.H."/>
            <person name="Zhang M."/>
            <person name="Coutinho P.M."/>
            <person name="Kenerley C.M."/>
            <person name="Monte E."/>
            <person name="Baker S.E."/>
            <person name="Grigoriev I.V."/>
        </authorList>
    </citation>
    <scope>NUCLEOTIDE SEQUENCE [LARGE SCALE GENOMIC DNA]</scope>
    <source>
        <strain evidence="4">Gv29-8 / FGSC 10586</strain>
    </source>
</reference>
<dbReference type="VEuPathDB" id="FungiDB:TRIVIDRAFT_150386"/>
<dbReference type="Gene3D" id="3.40.50.300">
    <property type="entry name" value="P-loop containing nucleotide triphosphate hydrolases"/>
    <property type="match status" value="1"/>
</dbReference>
<comment type="caution">
    <text evidence="3">The sequence shown here is derived from an EMBL/GenBank/DDBJ whole genome shotgun (WGS) entry which is preliminary data.</text>
</comment>
<dbReference type="eggNOG" id="KOG2029">
    <property type="taxonomic scope" value="Eukaryota"/>
</dbReference>
<dbReference type="InParanoid" id="G9MS60"/>
<evidence type="ECO:0000259" key="2">
    <source>
        <dbReference type="Pfam" id="PF24883"/>
    </source>
</evidence>
<dbReference type="OrthoDB" id="1658288at2759"/>
<organism evidence="3 4">
    <name type="scientific">Hypocrea virens (strain Gv29-8 / FGSC 10586)</name>
    <name type="common">Gliocladium virens</name>
    <name type="synonym">Trichoderma virens</name>
    <dbReference type="NCBI Taxonomy" id="413071"/>
    <lineage>
        <taxon>Eukaryota</taxon>
        <taxon>Fungi</taxon>
        <taxon>Dikarya</taxon>
        <taxon>Ascomycota</taxon>
        <taxon>Pezizomycotina</taxon>
        <taxon>Sordariomycetes</taxon>
        <taxon>Hypocreomycetidae</taxon>
        <taxon>Hypocreales</taxon>
        <taxon>Hypocreaceae</taxon>
        <taxon>Trichoderma</taxon>
    </lineage>
</organism>
<dbReference type="SUPFAM" id="SSF53474">
    <property type="entry name" value="alpha/beta-Hydrolases"/>
    <property type="match status" value="1"/>
</dbReference>
<dbReference type="InterPro" id="IPR056884">
    <property type="entry name" value="NPHP3-like_N"/>
</dbReference>
<accession>G9MS60</accession>
<dbReference type="Pfam" id="PF24883">
    <property type="entry name" value="NPHP3_N"/>
    <property type="match status" value="1"/>
</dbReference>
<protein>
    <recommendedName>
        <fullName evidence="2">Nephrocystin 3-like N-terminal domain-containing protein</fullName>
    </recommendedName>
</protein>
<dbReference type="Proteomes" id="UP000007115">
    <property type="component" value="Unassembled WGS sequence"/>
</dbReference>
<dbReference type="RefSeq" id="XP_013956358.1">
    <property type="nucleotide sequence ID" value="XM_014100883.1"/>
</dbReference>
<dbReference type="InterPro" id="IPR029058">
    <property type="entry name" value="AB_hydrolase_fold"/>
</dbReference>
<dbReference type="GeneID" id="25788082"/>
<evidence type="ECO:0000313" key="4">
    <source>
        <dbReference type="Proteomes" id="UP000007115"/>
    </source>
</evidence>
<dbReference type="SUPFAM" id="SSF52540">
    <property type="entry name" value="P-loop containing nucleoside triphosphate hydrolases"/>
    <property type="match status" value="1"/>
</dbReference>
<dbReference type="Gene3D" id="3.40.50.1820">
    <property type="entry name" value="alpha/beta hydrolase"/>
    <property type="match status" value="1"/>
</dbReference>
<evidence type="ECO:0000256" key="1">
    <source>
        <dbReference type="ARBA" id="ARBA00022737"/>
    </source>
</evidence>
<dbReference type="AlphaFoldDB" id="G9MS60"/>
<keyword evidence="1" id="KW-0677">Repeat</keyword>
<dbReference type="EMBL" id="ABDF02000006">
    <property type="protein sequence ID" value="EHK22131.1"/>
    <property type="molecule type" value="Genomic_DNA"/>
</dbReference>
<gene>
    <name evidence="3" type="ORF">TRIVIDRAFT_150386</name>
</gene>